<dbReference type="SUPFAM" id="SSF53098">
    <property type="entry name" value="Ribonuclease H-like"/>
    <property type="match status" value="1"/>
</dbReference>
<dbReference type="EMBL" id="FQ311875">
    <property type="protein sequence ID" value="CBT77616.1"/>
    <property type="molecule type" value="Genomic_DNA"/>
</dbReference>
<reference evidence="4" key="2">
    <citation type="submission" date="2010-07" db="EMBL/GenBank/DDBJ databases">
        <title>Complete genome sequence of Arthrobacter arilaitensis (strain DSM 16368 / CIP 108037 / JCM 13566 / Re117).</title>
        <authorList>
            <person name="Genoscope."/>
        </authorList>
    </citation>
    <scope>NUCLEOTIDE SEQUENCE [LARGE SCALE GENOMIC DNA]</scope>
    <source>
        <strain evidence="4">DSM 16368 / CIP 108037 / IAM 15318 / JCM 13566 / Re117</strain>
    </source>
</reference>
<keyword evidence="4" id="KW-1185">Reference proteome</keyword>
<dbReference type="PANTHER" id="PTHR35004:SF8">
    <property type="entry name" value="TRANSPOSASE RV3428C-RELATED"/>
    <property type="match status" value="1"/>
</dbReference>
<dbReference type="PROSITE" id="PS50994">
    <property type="entry name" value="INTEGRASE"/>
    <property type="match status" value="1"/>
</dbReference>
<dbReference type="InterPro" id="IPR001584">
    <property type="entry name" value="Integrase_cat-core"/>
</dbReference>
<evidence type="ECO:0000313" key="4">
    <source>
        <dbReference type="Proteomes" id="UP000006878"/>
    </source>
</evidence>
<dbReference type="InterPro" id="IPR036397">
    <property type="entry name" value="RNaseH_sf"/>
</dbReference>
<dbReference type="Pfam" id="PF22483">
    <property type="entry name" value="Mu-transpos_C_2"/>
    <property type="match status" value="1"/>
</dbReference>
<organism evidence="3 4">
    <name type="scientific">Glutamicibacter arilaitensis (strain DSM 16368 / CIP 108037 / IAM 15318 / JCM 13566 / NCIMB 14258 / Re117)</name>
    <name type="common">Arthrobacter arilaitensis</name>
    <dbReference type="NCBI Taxonomy" id="861360"/>
    <lineage>
        <taxon>Bacteria</taxon>
        <taxon>Bacillati</taxon>
        <taxon>Actinomycetota</taxon>
        <taxon>Actinomycetes</taxon>
        <taxon>Micrococcales</taxon>
        <taxon>Micrococcaceae</taxon>
        <taxon>Glutamicibacter</taxon>
    </lineage>
</organism>
<accession>A0ABP1UAA0</accession>
<evidence type="ECO:0000256" key="1">
    <source>
        <dbReference type="ARBA" id="ARBA00009277"/>
    </source>
</evidence>
<sequence>MVRKIKAKRILQLRAEGLSGRTIASTQGVSRNSVAEVLNAAAANSSSWDELKDLTEDKVYELLFPGRSEHESVFAQPDWPTVHKELAKVGTNLKLLHGEYSDQAKATGAAFMGYDRFCKSYQRYVLEHGATSRVEHKSGVSVEVDWSGPTMALHDPVTGRRSTVYLFVACLPFSRYAFVEPCLDMKQESWMLCHAAMFNAFGGSVPRIVCDNLKTGVIKHPAEGEIILNDAYRHLAEHYSSAILPGRVRRPKDKSSVENTVGHVATWVIASLRHEKFTTLDSLRAAIYRQAEAYNAQPFQKRAGSRQSVFREEEQPLLRPLPVVPYEISTWVHGRKVARNSYVTWKKNFYSVPLKHVGATVDLRITSKTLEVYLQSQRLSSHLLCNAATVNQYRTNDSDIPPERKYRSWDPKRLRGWAHRIGPNTVQVIDKIFISVPVAEQGINPALAVLRLSSKYSPQRLEDACFVALQSRIRSPRYGHLHPILHNRQDENWKEATLPPAAEDSTGYVRGSDYYARKTR</sequence>
<reference evidence="4" key="1">
    <citation type="journal article" date="2010" name="PLoS ONE">
        <title>The Arthrobacter arilaitensis Re117 genome sequence reveals its genetic adaptation to the surface of cheese.</title>
        <authorList>
            <person name="Monnet C."/>
            <person name="Loux V."/>
            <person name="Gibrat J.F."/>
            <person name="Spinnler E."/>
            <person name="Barbe V."/>
            <person name="Vacherie B."/>
            <person name="Gavory F."/>
            <person name="Gourbeyre E."/>
            <person name="Siguier P."/>
            <person name="Chandler M."/>
            <person name="Elleuch R."/>
            <person name="Irlinger F."/>
            <person name="Vallaeys T."/>
        </authorList>
    </citation>
    <scope>NUCLEOTIDE SEQUENCE</scope>
    <source>
        <strain evidence="4">DSM 16368 / CIP 108037 / IAM 15318 / JCM 13566 / Re117</strain>
    </source>
</reference>
<protein>
    <submittedName>
        <fullName evidence="3">Transposase of ISAar33, IS21 family, istA</fullName>
    </submittedName>
</protein>
<gene>
    <name evidence="3" type="primary">istA</name>
    <name evidence="3" type="ordered locus">AARI_36250</name>
</gene>
<evidence type="ECO:0000313" key="3">
    <source>
        <dbReference type="EMBL" id="CBT77616.1"/>
    </source>
</evidence>
<dbReference type="RefSeq" id="WP_013350712.1">
    <property type="nucleotide sequence ID" value="NC_014550.1"/>
</dbReference>
<feature type="domain" description="Integrase catalytic" evidence="2">
    <location>
        <begin position="134"/>
        <end position="315"/>
    </location>
</feature>
<dbReference type="PANTHER" id="PTHR35004">
    <property type="entry name" value="TRANSPOSASE RV3428C-RELATED"/>
    <property type="match status" value="1"/>
</dbReference>
<dbReference type="Gene3D" id="3.30.420.10">
    <property type="entry name" value="Ribonuclease H-like superfamily/Ribonuclease H"/>
    <property type="match status" value="1"/>
</dbReference>
<dbReference type="Proteomes" id="UP000006878">
    <property type="component" value="Chromosome"/>
</dbReference>
<dbReference type="InterPro" id="IPR054353">
    <property type="entry name" value="IstA-like_C"/>
</dbReference>
<evidence type="ECO:0000259" key="2">
    <source>
        <dbReference type="PROSITE" id="PS50994"/>
    </source>
</evidence>
<comment type="similarity">
    <text evidence="1">Belongs to the transposase IS21/IS408/IS1162 family.</text>
</comment>
<name>A0ABP1UAA0_GLUAR</name>
<dbReference type="GeneID" id="303186954"/>
<dbReference type="InterPro" id="IPR012337">
    <property type="entry name" value="RNaseH-like_sf"/>
</dbReference>
<dbReference type="NCBIfam" id="NF033546">
    <property type="entry name" value="transpos_IS21"/>
    <property type="match status" value="1"/>
</dbReference>
<proteinExistence type="inferred from homology"/>